<dbReference type="KEGG" id="ecp:ECP_2698"/>
<evidence type="ECO:0000313" key="3">
    <source>
        <dbReference type="Proteomes" id="UP000009182"/>
    </source>
</evidence>
<evidence type="ECO:0000256" key="1">
    <source>
        <dbReference type="ARBA" id="ARBA00022649"/>
    </source>
</evidence>
<gene>
    <name evidence="2" type="ordered locus">ECP_2698</name>
</gene>
<evidence type="ECO:0008006" key="4">
    <source>
        <dbReference type="Google" id="ProtNLM"/>
    </source>
</evidence>
<dbReference type="EMBL" id="CP000247">
    <property type="protein sequence ID" value="ABG70687.1"/>
    <property type="molecule type" value="Genomic_DNA"/>
</dbReference>
<evidence type="ECO:0000313" key="2">
    <source>
        <dbReference type="EMBL" id="ABG70687.1"/>
    </source>
</evidence>
<sequence length="165" mass="18437">MSRNCESPKGTLVIDLSTKNKEIISQAAAMEQIDLNDYIVNQLLLNSLRVIFGSGNVTSDDIRNIDNIIKNSPSPDEDMLNAISMYNETFKELIKPERLDKRDKASKRKPSYGKAARDNLAKGVPIYYTTGGIPKGLIIKEYPSGKKELVDFSSGKEVYIKDYKG</sequence>
<accession>A0A454A6S6</accession>
<dbReference type="InterPro" id="IPR014795">
    <property type="entry name" value="TacA_1-like"/>
</dbReference>
<dbReference type="RefSeq" id="WP_000089172.1">
    <property type="nucleotide sequence ID" value="NC_008253.1"/>
</dbReference>
<proteinExistence type="predicted"/>
<dbReference type="AlphaFoldDB" id="A0A454A6S6"/>
<dbReference type="Proteomes" id="UP000009182">
    <property type="component" value="Chromosome"/>
</dbReference>
<protein>
    <recommendedName>
        <fullName evidence="4">DUF1778 domain-containing protein</fullName>
    </recommendedName>
</protein>
<name>A0A454A6S6_ECOL5</name>
<organism evidence="2 3">
    <name type="scientific">Escherichia coli O6:K15:H31 (strain 536 / UPEC)</name>
    <dbReference type="NCBI Taxonomy" id="362663"/>
    <lineage>
        <taxon>Bacteria</taxon>
        <taxon>Pseudomonadati</taxon>
        <taxon>Pseudomonadota</taxon>
        <taxon>Gammaproteobacteria</taxon>
        <taxon>Enterobacterales</taxon>
        <taxon>Enterobacteriaceae</taxon>
        <taxon>Escherichia</taxon>
    </lineage>
</organism>
<reference evidence="2 3" key="1">
    <citation type="journal article" date="2006" name="Mol. Microbiol.">
        <title>Role of pathogenicity island-associated integrases in the genome plasticity of uropathogenic Escherichia coli strain 536.</title>
        <authorList>
            <person name="Hochhut B."/>
            <person name="Wilde C."/>
            <person name="Balling G."/>
            <person name="Middendorf B."/>
            <person name="Dobrindt U."/>
            <person name="Brzuszkiewicz E."/>
            <person name="Gottschalk G."/>
            <person name="Carniel E."/>
            <person name="Hacker J."/>
        </authorList>
    </citation>
    <scope>NUCLEOTIDE SEQUENCE [LARGE SCALE GENOMIC DNA]</scope>
    <source>
        <strain evidence="3">536 / UPEC</strain>
    </source>
</reference>
<keyword evidence="1" id="KW-1277">Toxin-antitoxin system</keyword>
<dbReference type="Gene3D" id="1.20.5.780">
    <property type="entry name" value="Single helix bin"/>
    <property type="match status" value="1"/>
</dbReference>
<dbReference type="Pfam" id="PF08681">
    <property type="entry name" value="TacA1"/>
    <property type="match status" value="1"/>
</dbReference>